<dbReference type="KEGG" id="pbi:112542241"/>
<accession>A0A9F5MXW8</accession>
<dbReference type="OMA" id="TESWGRH"/>
<name>A0A9F5MXW8_PYTBI</name>
<dbReference type="InterPro" id="IPR032675">
    <property type="entry name" value="LRR_dom_sf"/>
</dbReference>
<dbReference type="SUPFAM" id="SSF52047">
    <property type="entry name" value="RNI-like"/>
    <property type="match status" value="1"/>
</dbReference>
<keyword evidence="4" id="KW-1185">Reference proteome</keyword>
<dbReference type="InterPro" id="IPR050637">
    <property type="entry name" value="NLRP_innate_immun_reg"/>
</dbReference>
<dbReference type="GeneID" id="112542241"/>
<dbReference type="AlphaFoldDB" id="A0A9F5MXW8"/>
<evidence type="ECO:0000313" key="5">
    <source>
        <dbReference type="RefSeq" id="XP_025030379.1"/>
    </source>
</evidence>
<dbReference type="GO" id="GO:0005737">
    <property type="term" value="C:cytoplasm"/>
    <property type="evidence" value="ECO:0007669"/>
    <property type="project" value="UniProtKB-SubCell"/>
</dbReference>
<sequence>MEKQKWEAPEQLHFRSEGRYSRRVSANSLLAALTCCALTENCCKYLAEVLRENQGLKELALSPSDKDDKVFEGLCEGLKHPGCKLEKLQLSRGFMTEYCRTLLAEALRENQGLKELALFPPGTVYKAVDLLCEELKHSDCKLKRLW</sequence>
<evidence type="ECO:0000256" key="2">
    <source>
        <dbReference type="ARBA" id="ARBA00022490"/>
    </source>
</evidence>
<evidence type="ECO:0000313" key="4">
    <source>
        <dbReference type="Proteomes" id="UP000695026"/>
    </source>
</evidence>
<dbReference type="Gene3D" id="3.80.10.10">
    <property type="entry name" value="Ribonuclease Inhibitor"/>
    <property type="match status" value="1"/>
</dbReference>
<comment type="subcellular location">
    <subcellularLocation>
        <location evidence="1">Cytoplasm</location>
    </subcellularLocation>
</comment>
<gene>
    <name evidence="5" type="primary">LOC112542241</name>
</gene>
<organism evidence="4 5">
    <name type="scientific">Python bivittatus</name>
    <name type="common">Burmese python</name>
    <name type="synonym">Python molurus bivittatus</name>
    <dbReference type="NCBI Taxonomy" id="176946"/>
    <lineage>
        <taxon>Eukaryota</taxon>
        <taxon>Metazoa</taxon>
        <taxon>Chordata</taxon>
        <taxon>Craniata</taxon>
        <taxon>Vertebrata</taxon>
        <taxon>Euteleostomi</taxon>
        <taxon>Lepidosauria</taxon>
        <taxon>Squamata</taxon>
        <taxon>Bifurcata</taxon>
        <taxon>Unidentata</taxon>
        <taxon>Episquamata</taxon>
        <taxon>Toxicofera</taxon>
        <taxon>Serpentes</taxon>
        <taxon>Henophidia</taxon>
        <taxon>Pythonidae</taxon>
        <taxon>Python</taxon>
    </lineage>
</organism>
<dbReference type="Proteomes" id="UP000695026">
    <property type="component" value="Unplaced"/>
</dbReference>
<dbReference type="PANTHER" id="PTHR45690">
    <property type="entry name" value="NACHT, LRR AND PYD DOMAINS-CONTAINING PROTEIN 12"/>
    <property type="match status" value="1"/>
</dbReference>
<dbReference type="PANTHER" id="PTHR45690:SF19">
    <property type="entry name" value="NACHT, LRR AND PYD DOMAINS-CONTAINING PROTEIN 3"/>
    <property type="match status" value="1"/>
</dbReference>
<proteinExistence type="predicted"/>
<keyword evidence="3" id="KW-0677">Repeat</keyword>
<reference evidence="5" key="1">
    <citation type="submission" date="2025-08" db="UniProtKB">
        <authorList>
            <consortium name="RefSeq"/>
        </authorList>
    </citation>
    <scope>IDENTIFICATION</scope>
    <source>
        <tissue evidence="5">Liver</tissue>
    </source>
</reference>
<evidence type="ECO:0000256" key="3">
    <source>
        <dbReference type="ARBA" id="ARBA00022737"/>
    </source>
</evidence>
<evidence type="ECO:0000256" key="1">
    <source>
        <dbReference type="ARBA" id="ARBA00004496"/>
    </source>
</evidence>
<protein>
    <submittedName>
        <fullName evidence="5">NACHT, LRR and PYD domains-containing protein 4-like</fullName>
    </submittedName>
</protein>
<keyword evidence="2" id="KW-0963">Cytoplasm</keyword>
<dbReference type="RefSeq" id="XP_025030379.1">
    <property type="nucleotide sequence ID" value="XM_025174611.1"/>
</dbReference>
<dbReference type="OrthoDB" id="9047926at2759"/>